<protein>
    <submittedName>
        <fullName evidence="1">Uncharacterized protein</fullName>
    </submittedName>
</protein>
<dbReference type="RefSeq" id="WP_034677810.1">
    <property type="nucleotide sequence ID" value="NZ_FPAP01000002.1"/>
</dbReference>
<dbReference type="OrthoDB" id="1207157at2"/>
<dbReference type="EMBL" id="JPRP01000002">
    <property type="protein sequence ID" value="KFE98572.1"/>
    <property type="molecule type" value="Genomic_DNA"/>
</dbReference>
<organism evidence="1 2">
    <name type="scientific">Chryseobacterium formosense</name>
    <dbReference type="NCBI Taxonomy" id="236814"/>
    <lineage>
        <taxon>Bacteria</taxon>
        <taxon>Pseudomonadati</taxon>
        <taxon>Bacteroidota</taxon>
        <taxon>Flavobacteriia</taxon>
        <taxon>Flavobacteriales</taxon>
        <taxon>Weeksellaceae</taxon>
        <taxon>Chryseobacterium group</taxon>
        <taxon>Chryseobacterium</taxon>
    </lineage>
</organism>
<evidence type="ECO:0000313" key="1">
    <source>
        <dbReference type="EMBL" id="KFE98572.1"/>
    </source>
</evidence>
<name>A0A085Z2A9_9FLAO</name>
<dbReference type="eggNOG" id="ENOG5030P2F">
    <property type="taxonomic scope" value="Bacteria"/>
</dbReference>
<evidence type="ECO:0000313" key="2">
    <source>
        <dbReference type="Proteomes" id="UP000028713"/>
    </source>
</evidence>
<dbReference type="Proteomes" id="UP000028713">
    <property type="component" value="Unassembled WGS sequence"/>
</dbReference>
<sequence>MSRLAGMAENLPSRISMTAEEFEAGWKALQEAIIEGKITAENALDYIYEVLPYFNHHVVNGKVVMISNTNCVNVVKKVVEYLKTGKISSALHSEGQEVELLEEIYGSKFTEITEIGDLKGTNGMQDGEIGVIYPYNTSSKTIIGHVFNIVKKNNRLILPDGQFGVLAKTGDYKYFEYLKVK</sequence>
<gene>
    <name evidence="1" type="ORF">IX39_14150</name>
</gene>
<keyword evidence="2" id="KW-1185">Reference proteome</keyword>
<comment type="caution">
    <text evidence="1">The sequence shown here is derived from an EMBL/GenBank/DDBJ whole genome shotgun (WGS) entry which is preliminary data.</text>
</comment>
<reference evidence="1 2" key="1">
    <citation type="submission" date="2014-07" db="EMBL/GenBank/DDBJ databases">
        <title>Genome of Chryseobacterium formosense LMG 24722.</title>
        <authorList>
            <person name="Pipes S.E."/>
            <person name="Stropko S.J."/>
            <person name="Newman J.D."/>
        </authorList>
    </citation>
    <scope>NUCLEOTIDE SEQUENCE [LARGE SCALE GENOMIC DNA]</scope>
    <source>
        <strain evidence="1 2">LMG 24722</strain>
    </source>
</reference>
<accession>A0A085Z2A9</accession>
<proteinExistence type="predicted"/>
<dbReference type="STRING" id="236814.IX39_14150"/>
<dbReference type="AlphaFoldDB" id="A0A085Z2A9"/>